<dbReference type="AlphaFoldDB" id="A0A1Y2E0T4"/>
<feature type="transmembrane region" description="Helical" evidence="8">
    <location>
        <begin position="334"/>
        <end position="353"/>
    </location>
</feature>
<dbReference type="InterPro" id="IPR050360">
    <property type="entry name" value="MFS_Sugar_Transporters"/>
</dbReference>
<keyword evidence="11" id="KW-1185">Reference proteome</keyword>
<accession>A0A1Y2E0T4</accession>
<feature type="transmembrane region" description="Helical" evidence="8">
    <location>
        <begin position="298"/>
        <end position="322"/>
    </location>
</feature>
<evidence type="ECO:0000256" key="2">
    <source>
        <dbReference type="ARBA" id="ARBA00010992"/>
    </source>
</evidence>
<sequence length="517" mass="57245">MLEGYPLEIALTAANAAAQAWYGYDQGVISGVLISPDFIRSFPQTRNPDIQGITASCFSLGNLVGCLLAALFGDRLGRKNTLRAGAALSIIGAVLQFLSWSFPQLIVGRIVNGFGNGMTSSTCGIYQAESCSTKRRGKTSVIVVLHNVVLYMVASWLTLACSYGAGGIQWRLPLALQLVPCIVMLSILPFIPDSPRWLLLRGRTDEANEAVRRYLGKGLRKDDQMVLDQLRSIQGALKIELDNHVSLKTVLLGQDRSGHLKRLLLGCGAQFMQQFGGINGLNYYFPAILENSLGMSDFMARVLTGCNAVSYTISSAMCFWFIDRFGRRSLMMSGSFLQFLAYVMVAIAVAYLPHAPHEWGSVAITFLFFFYAAFGCTWGMVPWIYQSEINSIAMRAKGSAAATSFNWLFGFVCTQFGPTAIANIGYRYYIIFACLNIVFVPVVYFFYPETANRTLEDLDLYFDKNSGNNTVIAISNKKAKQKLRPLEYVEAERQRIYHETETVKTSDLVKPCASHSS</sequence>
<feature type="transmembrane region" description="Helical" evidence="8">
    <location>
        <begin position="405"/>
        <end position="422"/>
    </location>
</feature>
<dbReference type="InterPro" id="IPR005829">
    <property type="entry name" value="Sugar_transporter_CS"/>
</dbReference>
<dbReference type="InParanoid" id="A0A1Y2E0T4"/>
<reference evidence="10 11" key="1">
    <citation type="submission" date="2016-07" db="EMBL/GenBank/DDBJ databases">
        <title>Pervasive Adenine N6-methylation of Active Genes in Fungi.</title>
        <authorList>
            <consortium name="DOE Joint Genome Institute"/>
            <person name="Mondo S.J."/>
            <person name="Dannebaum R.O."/>
            <person name="Kuo R.C."/>
            <person name="Labutti K."/>
            <person name="Haridas S."/>
            <person name="Kuo A."/>
            <person name="Salamov A."/>
            <person name="Ahrendt S.R."/>
            <person name="Lipzen A."/>
            <person name="Sullivan W."/>
            <person name="Andreopoulos W.B."/>
            <person name="Clum A."/>
            <person name="Lindquist E."/>
            <person name="Daum C."/>
            <person name="Ramamoorthy G.K."/>
            <person name="Gryganskyi A."/>
            <person name="Culley D."/>
            <person name="Magnuson J.K."/>
            <person name="James T.Y."/>
            <person name="O'Malley M.A."/>
            <person name="Stajich J.E."/>
            <person name="Spatafora J.W."/>
            <person name="Visel A."/>
            <person name="Grigoriev I.V."/>
        </authorList>
    </citation>
    <scope>NUCLEOTIDE SEQUENCE [LARGE SCALE GENOMIC DNA]</scope>
    <source>
        <strain evidence="10 11">CBS 129021</strain>
    </source>
</reference>
<evidence type="ECO:0000256" key="7">
    <source>
        <dbReference type="RuleBase" id="RU003346"/>
    </source>
</evidence>
<evidence type="ECO:0000256" key="1">
    <source>
        <dbReference type="ARBA" id="ARBA00004141"/>
    </source>
</evidence>
<keyword evidence="4 8" id="KW-0812">Transmembrane</keyword>
<evidence type="ECO:0000256" key="3">
    <source>
        <dbReference type="ARBA" id="ARBA00022448"/>
    </source>
</evidence>
<keyword evidence="3 7" id="KW-0813">Transport</keyword>
<evidence type="ECO:0000313" key="10">
    <source>
        <dbReference type="EMBL" id="ORY64475.1"/>
    </source>
</evidence>
<feature type="transmembrane region" description="Helical" evidence="8">
    <location>
        <begin position="142"/>
        <end position="165"/>
    </location>
</feature>
<dbReference type="Pfam" id="PF00083">
    <property type="entry name" value="Sugar_tr"/>
    <property type="match status" value="1"/>
</dbReference>
<dbReference type="PROSITE" id="PS50850">
    <property type="entry name" value="MFS"/>
    <property type="match status" value="1"/>
</dbReference>
<feature type="transmembrane region" description="Helical" evidence="8">
    <location>
        <begin position="359"/>
        <end position="385"/>
    </location>
</feature>
<feature type="transmembrane region" description="Helical" evidence="8">
    <location>
        <begin position="84"/>
        <end position="102"/>
    </location>
</feature>
<evidence type="ECO:0000256" key="4">
    <source>
        <dbReference type="ARBA" id="ARBA00022692"/>
    </source>
</evidence>
<comment type="caution">
    <text evidence="10">The sequence shown here is derived from an EMBL/GenBank/DDBJ whole genome shotgun (WGS) entry which is preliminary data.</text>
</comment>
<gene>
    <name evidence="10" type="ORF">BCR38DRAFT_485624</name>
</gene>
<organism evidence="10 11">
    <name type="scientific">Pseudomassariella vexata</name>
    <dbReference type="NCBI Taxonomy" id="1141098"/>
    <lineage>
        <taxon>Eukaryota</taxon>
        <taxon>Fungi</taxon>
        <taxon>Dikarya</taxon>
        <taxon>Ascomycota</taxon>
        <taxon>Pezizomycotina</taxon>
        <taxon>Sordariomycetes</taxon>
        <taxon>Xylariomycetidae</taxon>
        <taxon>Amphisphaeriales</taxon>
        <taxon>Pseudomassariaceae</taxon>
        <taxon>Pseudomassariella</taxon>
    </lineage>
</organism>
<dbReference type="PANTHER" id="PTHR48022">
    <property type="entry name" value="PLASTIDIC GLUCOSE TRANSPORTER 4"/>
    <property type="match status" value="1"/>
</dbReference>
<dbReference type="PRINTS" id="PR00171">
    <property type="entry name" value="SUGRTRNSPORT"/>
</dbReference>
<comment type="similarity">
    <text evidence="2 7">Belongs to the major facilitator superfamily. Sugar transporter (TC 2.A.1.1) family.</text>
</comment>
<feature type="domain" description="Major facilitator superfamily (MFS) profile" evidence="9">
    <location>
        <begin position="11"/>
        <end position="451"/>
    </location>
</feature>
<dbReference type="FunFam" id="1.20.1250.20:FF:000134">
    <property type="entry name" value="MFS sugar transporter protein"/>
    <property type="match status" value="1"/>
</dbReference>
<feature type="transmembrane region" description="Helical" evidence="8">
    <location>
        <begin position="172"/>
        <end position="191"/>
    </location>
</feature>
<evidence type="ECO:0000256" key="8">
    <source>
        <dbReference type="SAM" id="Phobius"/>
    </source>
</evidence>
<protein>
    <submittedName>
        <fullName evidence="10">General substrate transporter</fullName>
    </submittedName>
</protein>
<evidence type="ECO:0000256" key="6">
    <source>
        <dbReference type="ARBA" id="ARBA00023136"/>
    </source>
</evidence>
<evidence type="ECO:0000313" key="11">
    <source>
        <dbReference type="Proteomes" id="UP000193689"/>
    </source>
</evidence>
<proteinExistence type="inferred from homology"/>
<feature type="transmembrane region" description="Helical" evidence="8">
    <location>
        <begin position="428"/>
        <end position="447"/>
    </location>
</feature>
<dbReference type="EMBL" id="MCFJ01000007">
    <property type="protein sequence ID" value="ORY64475.1"/>
    <property type="molecule type" value="Genomic_DNA"/>
</dbReference>
<dbReference type="OrthoDB" id="6339427at2759"/>
<dbReference type="GeneID" id="63780133"/>
<dbReference type="GO" id="GO:0016020">
    <property type="term" value="C:membrane"/>
    <property type="evidence" value="ECO:0007669"/>
    <property type="project" value="UniProtKB-SubCell"/>
</dbReference>
<dbReference type="Gene3D" id="1.20.1250.20">
    <property type="entry name" value="MFS general substrate transporter like domains"/>
    <property type="match status" value="1"/>
</dbReference>
<keyword evidence="5 8" id="KW-1133">Transmembrane helix</keyword>
<feature type="transmembrane region" description="Helical" evidence="8">
    <location>
        <begin position="50"/>
        <end position="72"/>
    </location>
</feature>
<name>A0A1Y2E0T4_9PEZI</name>
<evidence type="ECO:0000256" key="5">
    <source>
        <dbReference type="ARBA" id="ARBA00022989"/>
    </source>
</evidence>
<dbReference type="PROSITE" id="PS00217">
    <property type="entry name" value="SUGAR_TRANSPORT_2"/>
    <property type="match status" value="1"/>
</dbReference>
<dbReference type="SUPFAM" id="SSF103473">
    <property type="entry name" value="MFS general substrate transporter"/>
    <property type="match status" value="1"/>
</dbReference>
<dbReference type="InterPro" id="IPR036259">
    <property type="entry name" value="MFS_trans_sf"/>
</dbReference>
<evidence type="ECO:0000259" key="9">
    <source>
        <dbReference type="PROSITE" id="PS50850"/>
    </source>
</evidence>
<dbReference type="PANTHER" id="PTHR48022:SF26">
    <property type="entry name" value="MAJOR FACILITATOR SUPERFAMILY (MFS) PROFILE DOMAIN-CONTAINING PROTEIN-RELATED"/>
    <property type="match status" value="1"/>
</dbReference>
<dbReference type="NCBIfam" id="TIGR00879">
    <property type="entry name" value="SP"/>
    <property type="match status" value="1"/>
</dbReference>
<dbReference type="RefSeq" id="XP_040715889.1">
    <property type="nucleotide sequence ID" value="XM_040863921.1"/>
</dbReference>
<dbReference type="GO" id="GO:0005351">
    <property type="term" value="F:carbohydrate:proton symporter activity"/>
    <property type="evidence" value="ECO:0007669"/>
    <property type="project" value="TreeGrafter"/>
</dbReference>
<comment type="subcellular location">
    <subcellularLocation>
        <location evidence="1">Membrane</location>
        <topology evidence="1">Multi-pass membrane protein</topology>
    </subcellularLocation>
</comment>
<dbReference type="InterPro" id="IPR005828">
    <property type="entry name" value="MFS_sugar_transport-like"/>
</dbReference>
<keyword evidence="6 8" id="KW-0472">Membrane</keyword>
<dbReference type="Proteomes" id="UP000193689">
    <property type="component" value="Unassembled WGS sequence"/>
</dbReference>
<dbReference type="InterPro" id="IPR003663">
    <property type="entry name" value="Sugar/inositol_transpt"/>
</dbReference>
<dbReference type="InterPro" id="IPR020846">
    <property type="entry name" value="MFS_dom"/>
</dbReference>